<dbReference type="InterPro" id="IPR038658">
    <property type="entry name" value="SsgB_sf"/>
</dbReference>
<evidence type="ECO:0000313" key="2">
    <source>
        <dbReference type="Proteomes" id="UP000301309"/>
    </source>
</evidence>
<dbReference type="AlphaFoldDB" id="A0A4D4L9D5"/>
<dbReference type="EMBL" id="BJHW01000001">
    <property type="protein sequence ID" value="GDY57822.1"/>
    <property type="molecule type" value="Genomic_DNA"/>
</dbReference>
<keyword evidence="2" id="KW-1185">Reference proteome</keyword>
<evidence type="ECO:0000313" key="1">
    <source>
        <dbReference type="EMBL" id="GDY57822.1"/>
    </source>
</evidence>
<proteinExistence type="predicted"/>
<organism evidence="1 2">
    <name type="scientific">Streptomyces violaceusniger</name>
    <dbReference type="NCBI Taxonomy" id="68280"/>
    <lineage>
        <taxon>Bacteria</taxon>
        <taxon>Bacillati</taxon>
        <taxon>Actinomycetota</taxon>
        <taxon>Actinomycetes</taxon>
        <taxon>Kitasatosporales</taxon>
        <taxon>Streptomycetaceae</taxon>
        <taxon>Streptomyces</taxon>
        <taxon>Streptomyces violaceusniger group</taxon>
    </lineage>
</organism>
<dbReference type="Gene3D" id="2.30.31.20">
    <property type="entry name" value="Sporulation-specific cell division protein SsgB"/>
    <property type="match status" value="1"/>
</dbReference>
<dbReference type="Proteomes" id="UP000301309">
    <property type="component" value="Unassembled WGS sequence"/>
</dbReference>
<name>A0A4D4L9D5_STRVO</name>
<accession>A0A4D4L9D5</accession>
<comment type="caution">
    <text evidence="1">The sequence shown here is derived from an EMBL/GenBank/DDBJ whole genome shotgun (WGS) entry which is preliminary data.</text>
</comment>
<reference evidence="1 2" key="1">
    <citation type="journal article" date="2020" name="Int. J. Syst. Evol. Microbiol.">
        <title>Reclassification of Streptomyces castelarensis and Streptomyces sporoclivatus as later heterotypic synonyms of Streptomyces antimycoticus.</title>
        <authorList>
            <person name="Komaki H."/>
            <person name="Tamura T."/>
        </authorList>
    </citation>
    <scope>NUCLEOTIDE SEQUENCE [LARGE SCALE GENOMIC DNA]</scope>
    <source>
        <strain evidence="1 2">NBRC 13459</strain>
    </source>
</reference>
<sequence>MVQFDTADLRRFLGRSYAVVPEGSEAGELDLDEGLASLLRDA</sequence>
<protein>
    <submittedName>
        <fullName evidence="1">Uncharacterized protein</fullName>
    </submittedName>
</protein>
<gene>
    <name evidence="1" type="ORF">SVIO_084450</name>
</gene>